<dbReference type="Proteomes" id="UP000285710">
    <property type="component" value="Unassembled WGS sequence"/>
</dbReference>
<proteinExistence type="predicted"/>
<dbReference type="AlphaFoldDB" id="A0A443IQL1"/>
<reference evidence="2 3" key="2">
    <citation type="submission" date="2019-01" db="EMBL/GenBank/DDBJ databases">
        <authorList>
            <person name="Li Y."/>
        </authorList>
    </citation>
    <scope>NUCLEOTIDE SEQUENCE [LARGE SCALE GENOMIC DNA]</scope>
    <source>
        <strain evidence="2 3">2D-5</strain>
    </source>
</reference>
<protein>
    <submittedName>
        <fullName evidence="2">Uncharacterized protein</fullName>
    </submittedName>
</protein>
<gene>
    <name evidence="2" type="ORF">D2T33_15350</name>
</gene>
<comment type="caution">
    <text evidence="2">The sequence shown here is derived from an EMBL/GenBank/DDBJ whole genome shotgun (WGS) entry which is preliminary data.</text>
</comment>
<reference evidence="2 3" key="1">
    <citation type="submission" date="2019-01" db="EMBL/GenBank/DDBJ databases">
        <title>Sinorhodobacter populi sp. nov. isolated from the symptomatic bark tissue of Populus euramericana canker.</title>
        <authorList>
            <person name="Xu G."/>
        </authorList>
    </citation>
    <scope>NUCLEOTIDE SEQUENCE [LARGE SCALE GENOMIC DNA]</scope>
    <source>
        <strain evidence="2 3">2D-5</strain>
    </source>
</reference>
<evidence type="ECO:0000313" key="2">
    <source>
        <dbReference type="EMBL" id="RWR08470.1"/>
    </source>
</evidence>
<organism evidence="2 3">
    <name type="scientific">Paenirhodobacter populi</name>
    <dbReference type="NCBI Taxonomy" id="2306993"/>
    <lineage>
        <taxon>Bacteria</taxon>
        <taxon>Pseudomonadati</taxon>
        <taxon>Pseudomonadota</taxon>
        <taxon>Alphaproteobacteria</taxon>
        <taxon>Rhodobacterales</taxon>
        <taxon>Rhodobacter group</taxon>
        <taxon>Paenirhodobacter</taxon>
    </lineage>
</organism>
<sequence length="84" mass="9135">MTITHPQASRAVNASESNRQSRPAIKLAPVPFDLPLAKPEPTHAARLSVSALNKREARELERAALRTLPVFPTIADGVLAEDWA</sequence>
<dbReference type="EMBL" id="SAUW01000017">
    <property type="protein sequence ID" value="RWR08470.1"/>
    <property type="molecule type" value="Genomic_DNA"/>
</dbReference>
<name>A0A443IQL1_9RHOB</name>
<feature type="compositionally biased region" description="Polar residues" evidence="1">
    <location>
        <begin position="1"/>
        <end position="21"/>
    </location>
</feature>
<feature type="region of interest" description="Disordered" evidence="1">
    <location>
        <begin position="1"/>
        <end position="24"/>
    </location>
</feature>
<evidence type="ECO:0000313" key="3">
    <source>
        <dbReference type="Proteomes" id="UP000285710"/>
    </source>
</evidence>
<dbReference type="RefSeq" id="WP_128270332.1">
    <property type="nucleotide sequence ID" value="NZ_SAUW01000017.1"/>
</dbReference>
<evidence type="ECO:0000256" key="1">
    <source>
        <dbReference type="SAM" id="MobiDB-lite"/>
    </source>
</evidence>
<accession>A0A443IQL1</accession>
<keyword evidence="3" id="KW-1185">Reference proteome</keyword>